<reference evidence="3" key="1">
    <citation type="submission" date="2013-11" db="EMBL/GenBank/DDBJ databases">
        <title>Comparative genomics of Ignicoccus.</title>
        <authorList>
            <person name="Podar M."/>
        </authorList>
    </citation>
    <scope>NUCLEOTIDE SEQUENCE</scope>
    <source>
        <strain evidence="3">DSM 13166</strain>
    </source>
</reference>
<feature type="domain" description="MobA-like NTP transferase" evidence="2">
    <location>
        <begin position="40"/>
        <end position="177"/>
    </location>
</feature>
<dbReference type="SUPFAM" id="SSF53448">
    <property type="entry name" value="Nucleotide-diphospho-sugar transferases"/>
    <property type="match status" value="1"/>
</dbReference>
<keyword evidence="1" id="KW-0808">Transferase</keyword>
<gene>
    <name evidence="3" type="ORF">IPA_02615</name>
</gene>
<dbReference type="Gene3D" id="3.90.550.10">
    <property type="entry name" value="Spore Coat Polysaccharide Biosynthesis Protein SpsA, Chain A"/>
    <property type="match status" value="1"/>
</dbReference>
<evidence type="ECO:0000256" key="1">
    <source>
        <dbReference type="ARBA" id="ARBA00022679"/>
    </source>
</evidence>
<dbReference type="Pfam" id="PF12804">
    <property type="entry name" value="NTP_transf_3"/>
    <property type="match status" value="1"/>
</dbReference>
<dbReference type="GO" id="GO:0016779">
    <property type="term" value="F:nucleotidyltransferase activity"/>
    <property type="evidence" value="ECO:0007669"/>
    <property type="project" value="TreeGrafter"/>
</dbReference>
<dbReference type="InterPro" id="IPR025877">
    <property type="entry name" value="MobA-like_NTP_Trfase"/>
</dbReference>
<protein>
    <recommendedName>
        <fullName evidence="2">MobA-like NTP transferase domain-containing protein</fullName>
    </recommendedName>
</protein>
<dbReference type="AlphaFoldDB" id="A0A977KC87"/>
<dbReference type="Proteomes" id="UP001063698">
    <property type="component" value="Chromosome"/>
</dbReference>
<dbReference type="KEGG" id="ipc:IPA_02615"/>
<dbReference type="InterPro" id="IPR029044">
    <property type="entry name" value="Nucleotide-diphossugar_trans"/>
</dbReference>
<dbReference type="PANTHER" id="PTHR19136:SF81">
    <property type="entry name" value="MOLYBDENUM COFACTOR GUANYLYLTRANSFERASE"/>
    <property type="match status" value="1"/>
</dbReference>
<evidence type="ECO:0000313" key="4">
    <source>
        <dbReference type="Proteomes" id="UP001063698"/>
    </source>
</evidence>
<sequence>MEARNLKRIKGKKIGYKKGVQGGLFQTSLPSGGAVWKTYVVLAGGESKRFGKDKLIALVDGRRVIDRVLDEIGEDHVLLTVSEERCKLYGAKRCLYDNGRGPAEALLALDGSFTSLSGDLPWIKREVLERLEAFRRYFGAQVAVPLHGKGFLESLMISVEDINPIKRRLKEREIPRTLRVTDIIRISEKVVFVGSKFLSRDPRVFAHVNTQEDLKIGAPKEPLGERIVELELDFHPCEDPLREVELYRRYGLKQMELHALKDLRICKGS</sequence>
<organism evidence="3 4">
    <name type="scientific">Ignicoccus pacificus DSM 13166</name>
    <dbReference type="NCBI Taxonomy" id="940294"/>
    <lineage>
        <taxon>Archaea</taxon>
        <taxon>Thermoproteota</taxon>
        <taxon>Thermoprotei</taxon>
        <taxon>Desulfurococcales</taxon>
        <taxon>Desulfurococcaceae</taxon>
        <taxon>Ignicoccus</taxon>
    </lineage>
</organism>
<dbReference type="EMBL" id="CP006868">
    <property type="protein sequence ID" value="UXD22211.1"/>
    <property type="molecule type" value="Genomic_DNA"/>
</dbReference>
<evidence type="ECO:0000313" key="3">
    <source>
        <dbReference type="EMBL" id="UXD22211.1"/>
    </source>
</evidence>
<dbReference type="PANTHER" id="PTHR19136">
    <property type="entry name" value="MOLYBDENUM COFACTOR GUANYLYLTRANSFERASE"/>
    <property type="match status" value="1"/>
</dbReference>
<evidence type="ECO:0000259" key="2">
    <source>
        <dbReference type="Pfam" id="PF12804"/>
    </source>
</evidence>
<name>A0A977KC87_9CREN</name>
<keyword evidence="4" id="KW-1185">Reference proteome</keyword>
<proteinExistence type="predicted"/>
<accession>A0A977KC87</accession>